<reference evidence="1" key="1">
    <citation type="submission" date="2015-03" db="EMBL/GenBank/DDBJ databases">
        <title>Wuchereria bancrofti Genome Sequencing Papua New Guinea Strain.</title>
        <authorList>
            <person name="Small S.T."/>
            <person name="Serre D."/>
            <person name="Zimmerman P.A."/>
        </authorList>
    </citation>
    <scope>NUCLEOTIDE SEQUENCE [LARGE SCALE GENOMIC DNA]</scope>
    <source>
        <strain evidence="1">pt0022</strain>
    </source>
</reference>
<accession>A0AAF5PWL1</accession>
<evidence type="ECO:0000313" key="1">
    <source>
        <dbReference type="Proteomes" id="UP000093561"/>
    </source>
</evidence>
<dbReference type="AlphaFoldDB" id="A0AAF5PWL1"/>
<protein>
    <submittedName>
        <fullName evidence="2">Uncharacterized protein</fullName>
    </submittedName>
</protein>
<reference evidence="2" key="3">
    <citation type="submission" date="2024-02" db="UniProtKB">
        <authorList>
            <consortium name="WormBaseParasite"/>
        </authorList>
    </citation>
    <scope>IDENTIFICATION</scope>
    <source>
        <strain evidence="2">pt0022</strain>
    </source>
</reference>
<evidence type="ECO:0000313" key="2">
    <source>
        <dbReference type="WBParaSite" id="mrna-Wban_06953"/>
    </source>
</evidence>
<sequence length="120" mass="14112">MEIERMIAINRNPNKNKAGNLFRCVETDYYISQHRYYLLQKNERSRIEYELVERRSFDIKSVSEDDSDRCPDGRIEILKVNGKMEILKVQLYFKNSSNKDSKKYNSGVLKVLEVRTGGAL</sequence>
<name>A0AAF5PWL1_WUCBA</name>
<reference evidence="1" key="2">
    <citation type="journal article" date="2016" name="Mol. Ecol.">
        <title>Population genomics of the filarial nematode parasite Wuchereria bancrofti from mosquitoes.</title>
        <authorList>
            <person name="Small S.T."/>
            <person name="Reimer L.J."/>
            <person name="Tisch D.J."/>
            <person name="King C.L."/>
            <person name="Christensen B.M."/>
            <person name="Siba P.M."/>
            <person name="Kazura J.W."/>
            <person name="Serre D."/>
            <person name="Zimmerman P.A."/>
        </authorList>
    </citation>
    <scope>NUCLEOTIDE SEQUENCE</scope>
    <source>
        <strain evidence="1">pt0022</strain>
    </source>
</reference>
<proteinExistence type="predicted"/>
<dbReference type="WBParaSite" id="mrna-Wban_06953">
    <property type="protein sequence ID" value="mrna-Wban_06953"/>
    <property type="gene ID" value="Wban_06953"/>
</dbReference>
<organism evidence="1 2">
    <name type="scientific">Wuchereria bancrofti</name>
    <dbReference type="NCBI Taxonomy" id="6293"/>
    <lineage>
        <taxon>Eukaryota</taxon>
        <taxon>Metazoa</taxon>
        <taxon>Ecdysozoa</taxon>
        <taxon>Nematoda</taxon>
        <taxon>Chromadorea</taxon>
        <taxon>Rhabditida</taxon>
        <taxon>Spirurina</taxon>
        <taxon>Spiruromorpha</taxon>
        <taxon>Filarioidea</taxon>
        <taxon>Onchocercidae</taxon>
        <taxon>Wuchereria</taxon>
    </lineage>
</organism>
<dbReference type="Proteomes" id="UP000093561">
    <property type="component" value="Unassembled WGS sequence"/>
</dbReference>